<evidence type="ECO:0000313" key="2">
    <source>
        <dbReference type="Proteomes" id="UP000007755"/>
    </source>
</evidence>
<reference evidence="1" key="1">
    <citation type="submission" date="2011-02" db="EMBL/GenBank/DDBJ databases">
        <title>The genome of the leaf-cutting ant Acromyrmex echinatior suggests key adaptations to social evolution and fungus farming.</title>
        <authorList>
            <person name="Nygaard S."/>
            <person name="Zhang G."/>
        </authorList>
    </citation>
    <scope>NUCLEOTIDE SEQUENCE</scope>
</reference>
<sequence length="81" mass="9376">MSNLRDFIRIRYEYPVEGYLMVDNEPQVRLQLRNEVGMQVIPSVNSVDTTWIVGTVLEKRLQPLQFSFALSDMITASNNLN</sequence>
<dbReference type="Proteomes" id="UP000007755">
    <property type="component" value="Unassembled WGS sequence"/>
</dbReference>
<dbReference type="EMBL" id="GL888052">
    <property type="protein sequence ID" value="EGI68717.1"/>
    <property type="molecule type" value="Genomic_DNA"/>
</dbReference>
<accession>F4WAQ3</accession>
<evidence type="ECO:0000313" key="1">
    <source>
        <dbReference type="EMBL" id="EGI68717.1"/>
    </source>
</evidence>
<organism evidence="2">
    <name type="scientific">Acromyrmex echinatior</name>
    <name type="common">Panamanian leafcutter ant</name>
    <name type="synonym">Acromyrmex octospinosus echinatior</name>
    <dbReference type="NCBI Taxonomy" id="103372"/>
    <lineage>
        <taxon>Eukaryota</taxon>
        <taxon>Metazoa</taxon>
        <taxon>Ecdysozoa</taxon>
        <taxon>Arthropoda</taxon>
        <taxon>Hexapoda</taxon>
        <taxon>Insecta</taxon>
        <taxon>Pterygota</taxon>
        <taxon>Neoptera</taxon>
        <taxon>Endopterygota</taxon>
        <taxon>Hymenoptera</taxon>
        <taxon>Apocrita</taxon>
        <taxon>Aculeata</taxon>
        <taxon>Formicoidea</taxon>
        <taxon>Formicidae</taxon>
        <taxon>Myrmicinae</taxon>
        <taxon>Acromyrmex</taxon>
    </lineage>
</organism>
<name>F4WAQ3_ACREC</name>
<protein>
    <submittedName>
        <fullName evidence="1">Uncharacterized protein</fullName>
    </submittedName>
</protein>
<proteinExistence type="predicted"/>
<gene>
    <name evidence="1" type="ORF">G5I_02592</name>
</gene>
<dbReference type="AlphaFoldDB" id="F4WAQ3"/>
<dbReference type="InParanoid" id="F4WAQ3"/>
<keyword evidence="2" id="KW-1185">Reference proteome</keyword>